<dbReference type="RefSeq" id="XP_053591162.1">
    <property type="nucleotide sequence ID" value="XM_053722517.1"/>
</dbReference>
<organism evidence="3 4">
    <name type="scientific">Caenorhabditis remanei</name>
    <name type="common">Caenorhabditis vulgaris</name>
    <dbReference type="NCBI Taxonomy" id="31234"/>
    <lineage>
        <taxon>Eukaryota</taxon>
        <taxon>Metazoa</taxon>
        <taxon>Ecdysozoa</taxon>
        <taxon>Nematoda</taxon>
        <taxon>Chromadorea</taxon>
        <taxon>Rhabditida</taxon>
        <taxon>Rhabditina</taxon>
        <taxon>Rhabditomorpha</taxon>
        <taxon>Rhabditoidea</taxon>
        <taxon>Rhabditidae</taxon>
        <taxon>Peloderinae</taxon>
        <taxon>Caenorhabditis</taxon>
    </lineage>
</organism>
<evidence type="ECO:0000256" key="1">
    <source>
        <dbReference type="SAM" id="SignalP"/>
    </source>
</evidence>
<keyword evidence="1" id="KW-0732">Signal</keyword>
<feature type="signal peptide" evidence="1">
    <location>
        <begin position="1"/>
        <end position="21"/>
    </location>
</feature>
<dbReference type="PANTHER" id="PTHR21503">
    <property type="entry name" value="F-BOX-CONTAINING HYPOTHETICAL PROTEIN C.ELEGANS"/>
    <property type="match status" value="1"/>
</dbReference>
<name>A0A6A5HL95_CAERE</name>
<feature type="chain" id="PRO_5025611092" description="Sdz-33 F-box domain-containing protein" evidence="1">
    <location>
        <begin position="22"/>
        <end position="255"/>
    </location>
</feature>
<sequence>MKISTVIVFLVVTCLFKTTSSLPPGCIVCTPLLTTPTTWEDLSELMRVACRRLKEAEDACNGIIDNANLTDSYPNMYPHIVNFRKILFNHLNCCNSKWLTREHLLSFRGQSALFQSATQIKNDDLIAFVDNWLAGSNTKLQSLMVKGNVFRPDLGYDKDTILRNFETRPWSPEVRERRFKYPPGMKYLSRTDVMDCAFGVDILRERDNLLATILIDSNKFRFFVWHDRFPKDNDPIIRPAARHMSPCYVIGSIYF</sequence>
<dbReference type="AlphaFoldDB" id="A0A6A5HL95"/>
<dbReference type="InterPro" id="IPR012885">
    <property type="entry name" value="F-box_Sdz-33"/>
</dbReference>
<dbReference type="KEGG" id="crq:GCK72_000481"/>
<accession>A0A6A5HL95</accession>
<comment type="caution">
    <text evidence="3">The sequence shown here is derived from an EMBL/GenBank/DDBJ whole genome shotgun (WGS) entry which is preliminary data.</text>
</comment>
<gene>
    <name evidence="3" type="ORF">GCK72_000481</name>
</gene>
<dbReference type="GeneID" id="9821114"/>
<evidence type="ECO:0000313" key="4">
    <source>
        <dbReference type="Proteomes" id="UP000483820"/>
    </source>
</evidence>
<proteinExistence type="predicted"/>
<dbReference type="CTD" id="9821114"/>
<reference evidence="3 4" key="1">
    <citation type="submission" date="2019-12" db="EMBL/GenBank/DDBJ databases">
        <title>Chromosome-level assembly of the Caenorhabditis remanei genome.</title>
        <authorList>
            <person name="Teterina A.A."/>
            <person name="Willis J.H."/>
            <person name="Phillips P.C."/>
        </authorList>
    </citation>
    <scope>NUCLEOTIDE SEQUENCE [LARGE SCALE GENOMIC DNA]</scope>
    <source>
        <strain evidence="3 4">PX506</strain>
        <tissue evidence="3">Whole organism</tissue>
    </source>
</reference>
<feature type="domain" description="Sdz-33 F-box" evidence="2">
    <location>
        <begin position="83"/>
        <end position="144"/>
    </location>
</feature>
<dbReference type="Proteomes" id="UP000483820">
    <property type="component" value="Chromosome I"/>
</dbReference>
<dbReference type="EMBL" id="WUAV01000001">
    <property type="protein sequence ID" value="KAF1768668.1"/>
    <property type="molecule type" value="Genomic_DNA"/>
</dbReference>
<protein>
    <recommendedName>
        <fullName evidence="2">Sdz-33 F-box domain-containing protein</fullName>
    </recommendedName>
</protein>
<evidence type="ECO:0000259" key="2">
    <source>
        <dbReference type="Pfam" id="PF07735"/>
    </source>
</evidence>
<dbReference type="Pfam" id="PF07735">
    <property type="entry name" value="FBA_2"/>
    <property type="match status" value="1"/>
</dbReference>
<evidence type="ECO:0000313" key="3">
    <source>
        <dbReference type="EMBL" id="KAF1768668.1"/>
    </source>
</evidence>
<dbReference type="PANTHER" id="PTHR21503:SF8">
    <property type="entry name" value="F-BOX ASSOCIATED DOMAIN-CONTAINING PROTEIN-RELATED"/>
    <property type="match status" value="1"/>
</dbReference>